<dbReference type="RefSeq" id="WP_074891877.1">
    <property type="nucleotide sequence ID" value="NZ_FOXO01000045.1"/>
</dbReference>
<evidence type="ECO:0000313" key="2">
    <source>
        <dbReference type="EMBL" id="SFQ42905.1"/>
    </source>
</evidence>
<keyword evidence="3" id="KW-1185">Reference proteome</keyword>
<feature type="domain" description="Cyclic nucleotide-binding" evidence="1">
    <location>
        <begin position="32"/>
        <end position="133"/>
    </location>
</feature>
<dbReference type="AlphaFoldDB" id="A0A1I5YF92"/>
<dbReference type="InterPro" id="IPR050397">
    <property type="entry name" value="Env_Response_Regulators"/>
</dbReference>
<organism evidence="2 3">
    <name type="scientific">Butyrivibrio proteoclasticus</name>
    <dbReference type="NCBI Taxonomy" id="43305"/>
    <lineage>
        <taxon>Bacteria</taxon>
        <taxon>Bacillati</taxon>
        <taxon>Bacillota</taxon>
        <taxon>Clostridia</taxon>
        <taxon>Lachnospirales</taxon>
        <taxon>Lachnospiraceae</taxon>
        <taxon>Butyrivibrio</taxon>
    </lineage>
</organism>
<dbReference type="OrthoDB" id="9798104at2"/>
<reference evidence="3" key="1">
    <citation type="submission" date="2016-10" db="EMBL/GenBank/DDBJ databases">
        <authorList>
            <person name="Varghese N."/>
            <person name="Submissions S."/>
        </authorList>
    </citation>
    <scope>NUCLEOTIDE SEQUENCE [LARGE SCALE GENOMIC DNA]</scope>
    <source>
        <strain evidence="3">P18</strain>
    </source>
</reference>
<dbReference type="Pfam" id="PF00027">
    <property type="entry name" value="cNMP_binding"/>
    <property type="match status" value="1"/>
</dbReference>
<sequence>MEIIKLNKTLKVREEWFMGKYEKSVTLRNHIYDIPEGTIILQEGERNLDMYKILSGHIEMYTGYGTDNEVLLGILCPGSCFGEFGILTKKPAIYTIIAFSDVKLLRITEELLYLFMKENPEDILQIMTNMANNMLLMQQEIGELSNVAKELSQQESAITRNSIKNMLKSYAIFENNRPKNHFEPGNKMYFMDKVMR</sequence>
<dbReference type="EMBL" id="FOXO01000045">
    <property type="protein sequence ID" value="SFQ42905.1"/>
    <property type="molecule type" value="Genomic_DNA"/>
</dbReference>
<gene>
    <name evidence="2" type="ORF">SAMN04487928_1453</name>
</gene>
<dbReference type="InterPro" id="IPR018490">
    <property type="entry name" value="cNMP-bd_dom_sf"/>
</dbReference>
<dbReference type="GO" id="GO:0003700">
    <property type="term" value="F:DNA-binding transcription factor activity"/>
    <property type="evidence" value="ECO:0007669"/>
    <property type="project" value="TreeGrafter"/>
</dbReference>
<dbReference type="SMART" id="SM00100">
    <property type="entry name" value="cNMP"/>
    <property type="match status" value="1"/>
</dbReference>
<dbReference type="PROSITE" id="PS50042">
    <property type="entry name" value="CNMP_BINDING_3"/>
    <property type="match status" value="1"/>
</dbReference>
<proteinExistence type="predicted"/>
<dbReference type="InterPro" id="IPR014710">
    <property type="entry name" value="RmlC-like_jellyroll"/>
</dbReference>
<evidence type="ECO:0000259" key="1">
    <source>
        <dbReference type="PROSITE" id="PS50042"/>
    </source>
</evidence>
<name>A0A1I5YF92_9FIRM</name>
<dbReference type="PANTHER" id="PTHR24567:SF74">
    <property type="entry name" value="HTH-TYPE TRANSCRIPTIONAL REGULATOR ARCR"/>
    <property type="match status" value="1"/>
</dbReference>
<accession>A0A1I5YF92</accession>
<evidence type="ECO:0000313" key="3">
    <source>
        <dbReference type="Proteomes" id="UP000182624"/>
    </source>
</evidence>
<dbReference type="GO" id="GO:0005829">
    <property type="term" value="C:cytosol"/>
    <property type="evidence" value="ECO:0007669"/>
    <property type="project" value="TreeGrafter"/>
</dbReference>
<dbReference type="SUPFAM" id="SSF51206">
    <property type="entry name" value="cAMP-binding domain-like"/>
    <property type="match status" value="1"/>
</dbReference>
<dbReference type="Proteomes" id="UP000182624">
    <property type="component" value="Unassembled WGS sequence"/>
</dbReference>
<dbReference type="CDD" id="cd00038">
    <property type="entry name" value="CAP_ED"/>
    <property type="match status" value="1"/>
</dbReference>
<dbReference type="Gene3D" id="2.60.120.10">
    <property type="entry name" value="Jelly Rolls"/>
    <property type="match status" value="1"/>
</dbReference>
<dbReference type="InterPro" id="IPR000595">
    <property type="entry name" value="cNMP-bd_dom"/>
</dbReference>
<protein>
    <submittedName>
        <fullName evidence="2">Cyclic nucleotide-binding domain-containing protein</fullName>
    </submittedName>
</protein>
<dbReference type="PANTHER" id="PTHR24567">
    <property type="entry name" value="CRP FAMILY TRANSCRIPTIONAL REGULATORY PROTEIN"/>
    <property type="match status" value="1"/>
</dbReference>